<feature type="domain" description="Transketolase-like pyrimidine-binding" evidence="13">
    <location>
        <begin position="3"/>
        <end position="67"/>
    </location>
</feature>
<dbReference type="UniPathway" id="UPA00064">
    <property type="reaction ID" value="UER00091"/>
</dbReference>
<keyword evidence="9" id="KW-0460">Magnesium</keyword>
<organism evidence="15 16">
    <name type="scientific">Arachis hypogaea</name>
    <name type="common">Peanut</name>
    <dbReference type="NCBI Taxonomy" id="3818"/>
    <lineage>
        <taxon>Eukaryota</taxon>
        <taxon>Viridiplantae</taxon>
        <taxon>Streptophyta</taxon>
        <taxon>Embryophyta</taxon>
        <taxon>Tracheophyta</taxon>
        <taxon>Spermatophyta</taxon>
        <taxon>Magnoliopsida</taxon>
        <taxon>eudicotyledons</taxon>
        <taxon>Gunneridae</taxon>
        <taxon>Pentapetalae</taxon>
        <taxon>rosids</taxon>
        <taxon>fabids</taxon>
        <taxon>Fabales</taxon>
        <taxon>Fabaceae</taxon>
        <taxon>Papilionoideae</taxon>
        <taxon>50 kb inversion clade</taxon>
        <taxon>dalbergioids sensu lato</taxon>
        <taxon>Dalbergieae</taxon>
        <taxon>Pterocarpus clade</taxon>
        <taxon>Arachis</taxon>
    </lineage>
</organism>
<dbReference type="InterPro" id="IPR029061">
    <property type="entry name" value="THDP-binding"/>
</dbReference>
<evidence type="ECO:0000259" key="13">
    <source>
        <dbReference type="Pfam" id="PF02779"/>
    </source>
</evidence>
<dbReference type="AlphaFoldDB" id="A0A445CJ55"/>
<evidence type="ECO:0000313" key="15">
    <source>
        <dbReference type="EMBL" id="RYR50951.1"/>
    </source>
</evidence>
<dbReference type="Proteomes" id="UP000289738">
    <property type="component" value="Chromosome A06"/>
</dbReference>
<dbReference type="InterPro" id="IPR005475">
    <property type="entry name" value="Transketolase-like_Pyr-bd"/>
</dbReference>
<evidence type="ECO:0000256" key="10">
    <source>
        <dbReference type="ARBA" id="ARBA00022977"/>
    </source>
</evidence>
<keyword evidence="10" id="KW-0784">Thiamine biosynthesis</keyword>
<dbReference type="STRING" id="3818.A0A445CJ55"/>
<dbReference type="Gene3D" id="3.40.50.970">
    <property type="match status" value="1"/>
</dbReference>
<dbReference type="SUPFAM" id="SSF52518">
    <property type="entry name" value="Thiamin diphosphate-binding fold (THDP-binding)"/>
    <property type="match status" value="1"/>
</dbReference>
<evidence type="ECO:0000256" key="9">
    <source>
        <dbReference type="ARBA" id="ARBA00022842"/>
    </source>
</evidence>
<evidence type="ECO:0000256" key="1">
    <source>
        <dbReference type="ARBA" id="ARBA00001946"/>
    </source>
</evidence>
<sequence>MRFALDRASLVGAYGQTHCGAFDTTFMACLPNMVVMAPSDETELMHMVATTAAIDDRPSCFRFPRGNGFGSILPNNNKGKPLEVGKGRVLKEGSKVALVGYGTMVQSCVATVKVLEAHGISTTVADARFCKPFNGPLMMQLAREHEILITVEEGSIGGFGSQVSHFLGPNGLLDVNLKWRAMTLPDRYIEHGFQKDQIQAAGLSSNHIAATTLSLTNVQ</sequence>
<evidence type="ECO:0000256" key="6">
    <source>
        <dbReference type="ARBA" id="ARBA00013150"/>
    </source>
</evidence>
<keyword evidence="11" id="KW-0786">Thiamine pyrophosphate</keyword>
<keyword evidence="8" id="KW-0479">Metal-binding</keyword>
<dbReference type="InterPro" id="IPR005477">
    <property type="entry name" value="Dxylulose-5-P_synthase"/>
</dbReference>
<evidence type="ECO:0000259" key="14">
    <source>
        <dbReference type="Pfam" id="PF02780"/>
    </source>
</evidence>
<dbReference type="EC" id="2.2.1.7" evidence="6"/>
<comment type="caution">
    <text evidence="15">The sequence shown here is derived from an EMBL/GenBank/DDBJ whole genome shotgun (WGS) entry which is preliminary data.</text>
</comment>
<dbReference type="PANTHER" id="PTHR43322:SF6">
    <property type="entry name" value="1-DEOXY-D-XYLULOSE-5-PHOSPHATE SYNTHASE"/>
    <property type="match status" value="1"/>
</dbReference>
<dbReference type="Pfam" id="PF02780">
    <property type="entry name" value="Transketolase_C"/>
    <property type="match status" value="1"/>
</dbReference>
<dbReference type="Gene3D" id="3.40.50.920">
    <property type="match status" value="1"/>
</dbReference>
<evidence type="ECO:0000256" key="4">
    <source>
        <dbReference type="ARBA" id="ARBA00011081"/>
    </source>
</evidence>
<evidence type="ECO:0000256" key="2">
    <source>
        <dbReference type="ARBA" id="ARBA00001964"/>
    </source>
</evidence>
<evidence type="ECO:0000313" key="16">
    <source>
        <dbReference type="Proteomes" id="UP000289738"/>
    </source>
</evidence>
<comment type="subunit">
    <text evidence="5">Homodimer.</text>
</comment>
<name>A0A445CJ55_ARAHY</name>
<proteinExistence type="inferred from homology"/>
<evidence type="ECO:0000256" key="7">
    <source>
        <dbReference type="ARBA" id="ARBA00022679"/>
    </source>
</evidence>
<evidence type="ECO:0000256" key="12">
    <source>
        <dbReference type="ARBA" id="ARBA00023229"/>
    </source>
</evidence>
<dbReference type="GO" id="GO:0009228">
    <property type="term" value="P:thiamine biosynthetic process"/>
    <property type="evidence" value="ECO:0007669"/>
    <property type="project" value="UniProtKB-KW"/>
</dbReference>
<keyword evidence="12" id="KW-0414">Isoprene biosynthesis</keyword>
<feature type="domain" description="Transketolase C-terminal" evidence="14">
    <location>
        <begin position="85"/>
        <end position="208"/>
    </location>
</feature>
<keyword evidence="7" id="KW-0808">Transferase</keyword>
<dbReference type="SUPFAM" id="SSF52922">
    <property type="entry name" value="TK C-terminal domain-like"/>
    <property type="match status" value="1"/>
</dbReference>
<accession>A0A445CJ55</accession>
<dbReference type="InterPro" id="IPR009014">
    <property type="entry name" value="Transketo_C/PFOR_II"/>
</dbReference>
<dbReference type="FunFam" id="3.40.50.920:FF:000002">
    <property type="entry name" value="1-deoxy-D-xylulose-5-phosphate synthase"/>
    <property type="match status" value="1"/>
</dbReference>
<dbReference type="GO" id="GO:0008661">
    <property type="term" value="F:1-deoxy-D-xylulose-5-phosphate synthase activity"/>
    <property type="evidence" value="ECO:0007669"/>
    <property type="project" value="UniProtKB-EC"/>
</dbReference>
<dbReference type="GO" id="GO:0016114">
    <property type="term" value="P:terpenoid biosynthetic process"/>
    <property type="evidence" value="ECO:0007669"/>
    <property type="project" value="InterPro"/>
</dbReference>
<evidence type="ECO:0000256" key="11">
    <source>
        <dbReference type="ARBA" id="ARBA00023052"/>
    </source>
</evidence>
<dbReference type="Pfam" id="PF02779">
    <property type="entry name" value="Transket_pyr"/>
    <property type="match status" value="1"/>
</dbReference>
<protein>
    <recommendedName>
        <fullName evidence="6">1-deoxy-D-xylulose-5-phosphate synthase</fullName>
        <ecNumber evidence="6">2.2.1.7</ecNumber>
    </recommendedName>
</protein>
<dbReference type="EMBL" id="SDMP01000006">
    <property type="protein sequence ID" value="RYR50951.1"/>
    <property type="molecule type" value="Genomic_DNA"/>
</dbReference>
<evidence type="ECO:0000256" key="5">
    <source>
        <dbReference type="ARBA" id="ARBA00011738"/>
    </source>
</evidence>
<comment type="cofactor">
    <cofactor evidence="2">
        <name>thiamine diphosphate</name>
        <dbReference type="ChEBI" id="CHEBI:58937"/>
    </cofactor>
</comment>
<reference evidence="15 16" key="1">
    <citation type="submission" date="2019-01" db="EMBL/GenBank/DDBJ databases">
        <title>Sequencing of cultivated peanut Arachis hypogaea provides insights into genome evolution and oil improvement.</title>
        <authorList>
            <person name="Chen X."/>
        </authorList>
    </citation>
    <scope>NUCLEOTIDE SEQUENCE [LARGE SCALE GENOMIC DNA]</scope>
    <source>
        <strain evidence="16">cv. Fuhuasheng</strain>
        <tissue evidence="15">Leaves</tissue>
    </source>
</reference>
<dbReference type="InterPro" id="IPR033248">
    <property type="entry name" value="Transketolase_C"/>
</dbReference>
<dbReference type="PANTHER" id="PTHR43322">
    <property type="entry name" value="1-D-DEOXYXYLULOSE 5-PHOSPHATE SYNTHASE-RELATED"/>
    <property type="match status" value="1"/>
</dbReference>
<evidence type="ECO:0000256" key="3">
    <source>
        <dbReference type="ARBA" id="ARBA00004980"/>
    </source>
</evidence>
<comment type="pathway">
    <text evidence="3">Metabolic intermediate biosynthesis; 1-deoxy-D-xylulose 5-phosphate biosynthesis; 1-deoxy-D-xylulose 5-phosphate from D-glyceraldehyde 3-phosphate and pyruvate: step 1/1.</text>
</comment>
<comment type="similarity">
    <text evidence="4">Belongs to the transketolase family. DXPS subfamily.</text>
</comment>
<comment type="cofactor">
    <cofactor evidence="1">
        <name>Mg(2+)</name>
        <dbReference type="ChEBI" id="CHEBI:18420"/>
    </cofactor>
</comment>
<gene>
    <name evidence="15" type="ORF">Ahy_A06g025993</name>
</gene>
<dbReference type="GO" id="GO:0046872">
    <property type="term" value="F:metal ion binding"/>
    <property type="evidence" value="ECO:0007669"/>
    <property type="project" value="UniProtKB-KW"/>
</dbReference>
<keyword evidence="16" id="KW-1185">Reference proteome</keyword>
<evidence type="ECO:0000256" key="8">
    <source>
        <dbReference type="ARBA" id="ARBA00022723"/>
    </source>
</evidence>